<keyword evidence="1" id="KW-0472">Membrane</keyword>
<protein>
    <submittedName>
        <fullName evidence="2">Uncharacterized protein</fullName>
    </submittedName>
</protein>
<gene>
    <name evidence="2" type="ORF">RFI_22262</name>
</gene>
<reference evidence="2 3" key="1">
    <citation type="journal article" date="2013" name="Curr. Biol.">
        <title>The Genome of the Foraminiferan Reticulomyxa filosa.</title>
        <authorList>
            <person name="Glockner G."/>
            <person name="Hulsmann N."/>
            <person name="Schleicher M."/>
            <person name="Noegel A.A."/>
            <person name="Eichinger L."/>
            <person name="Gallinger C."/>
            <person name="Pawlowski J."/>
            <person name="Sierra R."/>
            <person name="Euteneuer U."/>
            <person name="Pillet L."/>
            <person name="Moustafa A."/>
            <person name="Platzer M."/>
            <person name="Groth M."/>
            <person name="Szafranski K."/>
            <person name="Schliwa M."/>
        </authorList>
    </citation>
    <scope>NUCLEOTIDE SEQUENCE [LARGE SCALE GENOMIC DNA]</scope>
</reference>
<keyword evidence="1" id="KW-0812">Transmembrane</keyword>
<feature type="transmembrane region" description="Helical" evidence="1">
    <location>
        <begin position="414"/>
        <end position="442"/>
    </location>
</feature>
<dbReference type="Proteomes" id="UP000023152">
    <property type="component" value="Unassembled WGS sequence"/>
</dbReference>
<comment type="caution">
    <text evidence="2">The sequence shown here is derived from an EMBL/GenBank/DDBJ whole genome shotgun (WGS) entry which is preliminary data.</text>
</comment>
<accession>X6MM62</accession>
<keyword evidence="3" id="KW-1185">Reference proteome</keyword>
<dbReference type="EMBL" id="ASPP01019463">
    <property type="protein sequence ID" value="ETO15108.1"/>
    <property type="molecule type" value="Genomic_DNA"/>
</dbReference>
<dbReference type="AlphaFoldDB" id="X6MM62"/>
<name>X6MM62_RETFI</name>
<evidence type="ECO:0000256" key="1">
    <source>
        <dbReference type="SAM" id="Phobius"/>
    </source>
</evidence>
<keyword evidence="1" id="KW-1133">Transmembrane helix</keyword>
<organism evidence="2 3">
    <name type="scientific">Reticulomyxa filosa</name>
    <dbReference type="NCBI Taxonomy" id="46433"/>
    <lineage>
        <taxon>Eukaryota</taxon>
        <taxon>Sar</taxon>
        <taxon>Rhizaria</taxon>
        <taxon>Retaria</taxon>
        <taxon>Foraminifera</taxon>
        <taxon>Monothalamids</taxon>
        <taxon>Reticulomyxidae</taxon>
        <taxon>Reticulomyxa</taxon>
    </lineage>
</organism>
<evidence type="ECO:0000313" key="3">
    <source>
        <dbReference type="Proteomes" id="UP000023152"/>
    </source>
</evidence>
<feature type="transmembrane region" description="Helical" evidence="1">
    <location>
        <begin position="110"/>
        <end position="129"/>
    </location>
</feature>
<evidence type="ECO:0000313" key="2">
    <source>
        <dbReference type="EMBL" id="ETO15108.1"/>
    </source>
</evidence>
<proteinExistence type="predicted"/>
<sequence length="538" mass="62313">MSKDSPKLLDSETTDQFLVVTNDIVLDEKENELDEETEERQSLRTRATAIASLPAKHNISRHKSSNTITDTTQPHKIESTNEPNVEDNITLDDIRTSNIRYKILLCSRNVTVLVIVIVYLILFQLIVYFDKNENQTVIMHVKLEYDQIPLPVIYVAFPLINISQVQLSTLSIVRERNNVEQIQLQENITNNNVVVLHLSSIKEYKTYCNKHKCDDEWVVIKTKQKWNSVWVNGQTNNFDLDEYLIIQSKLKYFSGDSEKNNKLNTIILTVHGTEIHANKSENSSTSTQSQNVYISNKGFTYSFYWARITIKKSVGLTSMNDIENDQFDIKKGSAELLPWGSVQYRNFDFSFYKDKLAHKTNYLFMTTSASGYYDQSMVIKQTNIGYDETQYTTSIVMYPNWDDIQLNYVHETKYTWGSVISSVGGFFTTVYGLLGALIIYLGSGYDFEQEWKLCCCANQTMLNLCKRFCCCFIQFHGIAPLATIPRFNYRKQTEMWAIKRELIGRQVAKHYLDKNIHQFNSRLDTFASIFGFQPNDLK</sequence>